<feature type="compositionally biased region" description="Acidic residues" evidence="1">
    <location>
        <begin position="132"/>
        <end position="142"/>
    </location>
</feature>
<evidence type="ECO:0000256" key="1">
    <source>
        <dbReference type="SAM" id="MobiDB-lite"/>
    </source>
</evidence>
<evidence type="ECO:0000313" key="3">
    <source>
        <dbReference type="Proteomes" id="UP000017840"/>
    </source>
</evidence>
<sequence length="142" mass="14594">MSGPPADGDGPPDGTADADGRSTDGGERRRTATFETRHADPAAAATVAAALRPDNTAQIRTEADGTTVRTRVERDRTGGLQSSADDYLVNLAVAEEVVASARETTAAADDAGTVDAGTDDAETNRETRTDADADANTDTDTQ</sequence>
<proteinExistence type="predicted"/>
<protein>
    <recommendedName>
        <fullName evidence="4">KEOPS complex Pcc1-like subunit</fullName>
    </recommendedName>
</protein>
<feature type="compositionally biased region" description="Low complexity" evidence="1">
    <location>
        <begin position="41"/>
        <end position="50"/>
    </location>
</feature>
<feature type="compositionally biased region" description="Low complexity" evidence="1">
    <location>
        <begin position="103"/>
        <end position="116"/>
    </location>
</feature>
<dbReference type="NCBIfam" id="NF011470">
    <property type="entry name" value="PRK14887.1"/>
    <property type="match status" value="1"/>
</dbReference>
<dbReference type="AlphaFoldDB" id="V4HAT5"/>
<accession>V4HAT5</accession>
<comment type="caution">
    <text evidence="2">The sequence shown here is derived from an EMBL/GenBank/DDBJ whole genome shotgun (WGS) entry which is preliminary data.</text>
</comment>
<feature type="region of interest" description="Disordered" evidence="1">
    <location>
        <begin position="1"/>
        <end position="81"/>
    </location>
</feature>
<feature type="compositionally biased region" description="Basic and acidic residues" evidence="1">
    <location>
        <begin position="18"/>
        <end position="40"/>
    </location>
</feature>
<dbReference type="STRING" id="1324957.K933_15630"/>
<reference evidence="2 3" key="1">
    <citation type="journal article" date="2013" name="Genome Announc.">
        <title>Draft Genome Sequence of 'Candidatus Halobonum tyrrellensis' Strain G22, Isolated from the Hypersaline Waters of Lake Tyrrell, Australia.</title>
        <authorList>
            <person name="Ugalde J.A."/>
            <person name="Narasingarao P."/>
            <person name="Kuo S."/>
            <person name="Podell S."/>
            <person name="Allen E.E."/>
        </authorList>
    </citation>
    <scope>NUCLEOTIDE SEQUENCE [LARGE SCALE GENOMIC DNA]</scope>
    <source>
        <strain evidence="2 3">G22</strain>
    </source>
</reference>
<dbReference type="EMBL" id="ASGZ01000062">
    <property type="protein sequence ID" value="ESP87173.1"/>
    <property type="molecule type" value="Genomic_DNA"/>
</dbReference>
<feature type="region of interest" description="Disordered" evidence="1">
    <location>
        <begin position="103"/>
        <end position="142"/>
    </location>
</feature>
<dbReference type="Proteomes" id="UP000017840">
    <property type="component" value="Unassembled WGS sequence"/>
</dbReference>
<name>V4HAT5_9EURY</name>
<dbReference type="eggNOG" id="arCOG01354">
    <property type="taxonomic scope" value="Archaea"/>
</dbReference>
<evidence type="ECO:0000313" key="2">
    <source>
        <dbReference type="EMBL" id="ESP87173.1"/>
    </source>
</evidence>
<feature type="compositionally biased region" description="Low complexity" evidence="1">
    <location>
        <begin position="1"/>
        <end position="17"/>
    </location>
</feature>
<gene>
    <name evidence="2" type="ORF">K933_15630</name>
</gene>
<organism evidence="2 3">
    <name type="scientific">Candidatus Halobonum tyrrellensis G22</name>
    <dbReference type="NCBI Taxonomy" id="1324957"/>
    <lineage>
        <taxon>Archaea</taxon>
        <taxon>Methanobacteriati</taxon>
        <taxon>Methanobacteriota</taxon>
        <taxon>Stenosarchaea group</taxon>
        <taxon>Halobacteria</taxon>
        <taxon>Halobacteriales</taxon>
        <taxon>Haloferacaceae</taxon>
        <taxon>Candidatus Halobonum</taxon>
    </lineage>
</organism>
<feature type="compositionally biased region" description="Basic and acidic residues" evidence="1">
    <location>
        <begin position="122"/>
        <end position="131"/>
    </location>
</feature>
<evidence type="ECO:0008006" key="4">
    <source>
        <dbReference type="Google" id="ProtNLM"/>
    </source>
</evidence>
<keyword evidence="3" id="KW-1185">Reference proteome</keyword>
<dbReference type="RefSeq" id="WP_023395697.1">
    <property type="nucleotide sequence ID" value="NZ_ASGZ01000062.1"/>
</dbReference>